<reference evidence="1 2" key="2">
    <citation type="journal article" date="2000" name="Virology">
        <title>Identification and characterization of a shrimp white spot syndrome virus (WSSV) gene that encodes a novel chimeric polypeptide of cellular-type thymidine kinase and thymidylate kinase.</title>
        <authorList>
            <person name="Tsai M.F."/>
            <person name="Yu H.T."/>
            <person name="Tzeng H.F."/>
            <person name="Leu J.H."/>
            <person name="Chou C.M."/>
            <person name="Huang C.J."/>
            <person name="Wang C.H."/>
            <person name="Lin J.Y."/>
            <person name="Kou G.H."/>
            <person name="Lo C.F."/>
        </authorList>
    </citation>
    <scope>NUCLEOTIDE SEQUENCE [LARGE SCALE GENOMIC DNA]</scope>
    <source>
        <strain evidence="1">Taiwan</strain>
    </source>
</reference>
<reference evidence="1 2" key="9">
    <citation type="journal article" date="2005" name="J. Virol.">
        <title>The unique stacked rings in the nucleocapsid of the white spot syndrome virus virion are formed by the major structural protein VP664, the largest viral structural protein ever found.</title>
        <authorList>
            <person name="Leu J.H."/>
            <person name="Tsai J.M."/>
            <person name="Wang H.C."/>
            <person name="Wang A.H."/>
            <person name="Wang C.H."/>
            <person name="Kou G.H."/>
            <person name="Lo C.F."/>
        </authorList>
    </citation>
    <scope>NUCLEOTIDE SEQUENCE [LARGE SCALE GENOMIC DNA]</scope>
    <source>
        <strain evidence="1">Taiwan</strain>
    </source>
</reference>
<reference evidence="1 2" key="5">
    <citation type="journal article" date="2002" name="Virology">
        <title>Chimeric polypeptide of thymidine kinase and thymidylate kinase of shrimp white spot syndrome virus: thymidine kinase activity of the recombinant protein expressed in a baculovirus/insect cell system.</title>
        <authorList>
            <person name="Tzeng H.F."/>
            <person name="Chang Z.F."/>
            <person name="Peng S.E."/>
            <person name="Wang C.H."/>
            <person name="Lin J.Y."/>
            <person name="Kou G.H."/>
            <person name="Lo C.F."/>
        </authorList>
    </citation>
    <scope>NUCLEOTIDE SEQUENCE [LARGE SCALE GENOMIC DNA]</scope>
    <source>
        <strain evidence="1">Taiwan</strain>
    </source>
</reference>
<protein>
    <submittedName>
        <fullName evidence="1">WSSV346</fullName>
    </submittedName>
</protein>
<organismHost>
    <name type="scientific">Crustacea</name>
    <name type="common">crustaceans</name>
    <dbReference type="NCBI Taxonomy" id="6657"/>
</organismHost>
<sequence>MVSEENGAVAVVCCCCCFCSLEDIRGTLMKSSRSLFIFKNRPVGTGRLTTLIGVSDEYLEEDDGEEATEVADFKFSATLSPFKILGGVSVSV</sequence>
<dbReference type="Proteomes" id="UP000281246">
    <property type="component" value="Segment"/>
</dbReference>
<accession>Q8QTC7</accession>
<reference evidence="2" key="3">
    <citation type="journal article" date="2001" name="Virology">
        <title>Cloning, characterization, and phylogenetic analysis of a shrimp white spot syndrome virus gene that encodes a protein kinase.</title>
        <authorList>
            <person name="Liu W.J."/>
            <person name="Yu H.T."/>
            <person name="Peng S.E."/>
            <person name="Chang Y.S."/>
            <person name="Pien H.W."/>
            <person name="Lin C.J."/>
            <person name="Huang C.J."/>
            <person name="Tsai M.F."/>
            <person name="Huang C.J."/>
            <person name="Wang C.H."/>
            <person name="Lin J.Y."/>
            <person name="Lo C.F."/>
            <person name="Kou G.H."/>
        </authorList>
    </citation>
    <scope>NUCLEOTIDE SEQUENCE [LARGE SCALE GENOMIC DNA]</scope>
</reference>
<reference evidence="1 2" key="7">
    <citation type="journal article" date="2002" name="Virology">
        <title>Ribonucleotide reductase of shrimp white spot syndrome virus (WSSV): expression and enzymatic activity in a baculovirus/insect cell system and WSSV-infected shrimp.</title>
        <authorList>
            <person name="Lin S.T."/>
            <person name="Chang Y.S."/>
            <person name="Wang H.C."/>
            <person name="Tzeng H.F."/>
            <person name="Chang Z.F."/>
            <person name="Lin J.Y."/>
            <person name="Wang C.H."/>
            <person name="Lo C.F."/>
            <person name="Kou G.H."/>
        </authorList>
    </citation>
    <scope>NUCLEOTIDE SEQUENCE [LARGE SCALE GENOMIC DNA]</scope>
    <source>
        <strain evidence="1">Taiwan</strain>
    </source>
</reference>
<name>Q8QTC7_WSSV</name>
<organism evidence="1 2">
    <name type="scientific">White spot syndrome virus</name>
    <name type="common">WSSV</name>
    <name type="synonym">White spot bacilliform virus</name>
    <dbReference type="NCBI Taxonomy" id="92652"/>
    <lineage>
        <taxon>Viruses</taxon>
        <taxon>Viruses incertae sedis</taxon>
        <taxon>Naldaviricetes</taxon>
        <taxon>Nimaviridae</taxon>
        <taxon>Whispovirus</taxon>
        <taxon>White spot syndrome virus</taxon>
    </lineage>
</organism>
<evidence type="ECO:0000313" key="2">
    <source>
        <dbReference type="Proteomes" id="UP000281246"/>
    </source>
</evidence>
<dbReference type="EMBL" id="AF440570">
    <property type="protein sequence ID" value="AAL89214.1"/>
    <property type="molecule type" value="Genomic_DNA"/>
</dbReference>
<reference evidence="1 2" key="8">
    <citation type="journal article" date="2004" name="J. Virol.">
        <title>Genomic and proteomic analysis of thirty-nine structural proteins of shrimp white spot syndrome virus.</title>
        <authorList>
            <person name="Tsai J.M."/>
            <person name="Wang H.C."/>
            <person name="Leu J.H."/>
            <person name="Hsiao H.H."/>
            <person name="Wang A.H."/>
            <person name="Kou G.H."/>
            <person name="Lo C.F."/>
        </authorList>
    </citation>
    <scope>NUCLEOTIDE SEQUENCE [LARGE SCALE GENOMIC DNA]</scope>
    <source>
        <strain evidence="1">Taiwan</strain>
    </source>
</reference>
<reference evidence="1 2" key="4">
    <citation type="journal article" date="2002" name="Virology">
        <title>Identification of a nucleocapsid protein (VP35) gene of shrimp white spot syndrome virus and characterization of the motif important for targeting VP35 to the nuclei of transfected insect cells.</title>
        <authorList>
            <person name="Chen L.L."/>
            <person name="Leu J.H."/>
            <person name="Huang C.J."/>
            <person name="Chou C.M."/>
            <person name="Chen S.M."/>
            <person name="Wang C.H."/>
            <person name="Lo C.F."/>
            <person name="Kou G.H."/>
        </authorList>
    </citation>
    <scope>NUCLEOTIDE SEQUENCE [LARGE SCALE GENOMIC DNA]</scope>
    <source>
        <strain evidence="1">Taiwan</strain>
    </source>
</reference>
<evidence type="ECO:0000313" key="1">
    <source>
        <dbReference type="EMBL" id="AAL89214.1"/>
    </source>
</evidence>
<proteinExistence type="predicted"/>
<reference evidence="1 2" key="6">
    <citation type="journal article" date="2002" name="Virology">
        <title>Transcriptional analysis of the DNA polymerase gene of shrimp white spot syndrome virus.</title>
        <authorList>
            <person name="Chen L.L."/>
            <person name="Wang H.C."/>
            <person name="Huang C.J."/>
            <person name="Peng S.E."/>
            <person name="Chen Y.G."/>
            <person name="Lin S.J."/>
            <person name="Chen W.Y."/>
            <person name="Dai C.F."/>
            <person name="Yu H.T."/>
            <person name="Wang C.H."/>
            <person name="Lo C.F."/>
            <person name="Kou G.H."/>
        </authorList>
    </citation>
    <scope>NUCLEOTIDE SEQUENCE [LARGE SCALE GENOMIC DNA]</scope>
    <source>
        <strain evidence="1">Taiwan</strain>
    </source>
</reference>
<reference evidence="2" key="1">
    <citation type="journal article" date="2000" name="Virology">
        <title>Transcriptional analysis of the ribonucleotide reductase genes of shrimp white spot syndrome virus.</title>
        <authorList>
            <person name="Tsai M.F."/>
            <person name="Lo C.F."/>
            <person name="van Hulten M.C."/>
            <person name="Tzeng H.F."/>
            <person name="Chou C.M."/>
            <person name="Huang C.J."/>
            <person name="Wang C.H."/>
            <person name="Lin J.Y."/>
            <person name="Vlak J.M."/>
            <person name="Kou G.H."/>
        </authorList>
    </citation>
    <scope>NUCLEOTIDE SEQUENCE [LARGE SCALE GENOMIC DNA]</scope>
</reference>